<evidence type="ECO:0000256" key="8">
    <source>
        <dbReference type="ARBA" id="ARBA00022833"/>
    </source>
</evidence>
<evidence type="ECO:0000256" key="6">
    <source>
        <dbReference type="ARBA" id="ARBA00022723"/>
    </source>
</evidence>
<evidence type="ECO:0000256" key="3">
    <source>
        <dbReference type="ARBA" id="ARBA00004584"/>
    </source>
</evidence>
<dbReference type="GO" id="GO:0007059">
    <property type="term" value="P:chromosome segregation"/>
    <property type="evidence" value="ECO:0007669"/>
    <property type="project" value="TreeGrafter"/>
</dbReference>
<dbReference type="AlphaFoldDB" id="A0A851CYX3"/>
<comment type="similarity">
    <text evidence="12">Belongs to the yippee family.</text>
</comment>
<keyword evidence="15" id="KW-1185">Reference proteome</keyword>
<name>A0A851CYX3_CALVR</name>
<evidence type="ECO:0000256" key="1">
    <source>
        <dbReference type="ARBA" id="ARBA00003694"/>
    </source>
</evidence>
<organism evidence="14 15">
    <name type="scientific">Calyptomena viridis</name>
    <name type="common">Lesser green broadbill</name>
    <dbReference type="NCBI Taxonomy" id="135972"/>
    <lineage>
        <taxon>Eukaryota</taxon>
        <taxon>Metazoa</taxon>
        <taxon>Chordata</taxon>
        <taxon>Craniata</taxon>
        <taxon>Vertebrata</taxon>
        <taxon>Euteleostomi</taxon>
        <taxon>Archelosauria</taxon>
        <taxon>Archosauria</taxon>
        <taxon>Dinosauria</taxon>
        <taxon>Saurischia</taxon>
        <taxon>Theropoda</taxon>
        <taxon>Coelurosauria</taxon>
        <taxon>Aves</taxon>
        <taxon>Neognathae</taxon>
        <taxon>Neoaves</taxon>
        <taxon>Telluraves</taxon>
        <taxon>Australaves</taxon>
        <taxon>Passeriformes</taxon>
        <taxon>Eurylaimidae</taxon>
        <taxon>Calyptomena</taxon>
    </lineage>
</organism>
<dbReference type="Pfam" id="PF03226">
    <property type="entry name" value="Yippee-Mis18"/>
    <property type="match status" value="1"/>
</dbReference>
<dbReference type="InterPro" id="IPR034752">
    <property type="entry name" value="Mis18"/>
</dbReference>
<dbReference type="GO" id="GO:0051301">
    <property type="term" value="P:cell division"/>
    <property type="evidence" value="ECO:0007669"/>
    <property type="project" value="UniProtKB-KW"/>
</dbReference>
<dbReference type="GO" id="GO:0034080">
    <property type="term" value="P:CENP-A containing chromatin assembly"/>
    <property type="evidence" value="ECO:0007669"/>
    <property type="project" value="TreeGrafter"/>
</dbReference>
<evidence type="ECO:0000256" key="9">
    <source>
        <dbReference type="ARBA" id="ARBA00023242"/>
    </source>
</evidence>
<sequence>PEESAAFLCCGCWTVLGDSLHLCAPGTPQLSFLACFKVTSDVIWQDSLLVALEGPLLGCAYNALNCRSCGLTVGFVLYSAPSDLAHLRGLFCFFKDSIVCYILGNQMIIEASKVDFPAVTLKE</sequence>
<dbReference type="PANTHER" id="PTHR16431:SF3">
    <property type="entry name" value="PROTEIN MIS18-BETA"/>
    <property type="match status" value="1"/>
</dbReference>
<feature type="non-terminal residue" evidence="14">
    <location>
        <position position="123"/>
    </location>
</feature>
<reference evidence="14" key="1">
    <citation type="submission" date="2019-10" db="EMBL/GenBank/DDBJ databases">
        <title>Bird 10,000 Genomes (B10K) Project - Family phase.</title>
        <authorList>
            <person name="Zhang G."/>
        </authorList>
    </citation>
    <scope>NUCLEOTIDE SEQUENCE</scope>
    <source>
        <strain evidence="14">B10K-DU-002-55</strain>
        <tissue evidence="14">Muscle</tissue>
    </source>
</reference>
<dbReference type="GO" id="GO:0005634">
    <property type="term" value="C:nucleus"/>
    <property type="evidence" value="ECO:0007669"/>
    <property type="project" value="UniProtKB-SubCell"/>
</dbReference>
<evidence type="ECO:0000256" key="7">
    <source>
        <dbReference type="ARBA" id="ARBA00022776"/>
    </source>
</evidence>
<dbReference type="InterPro" id="IPR004910">
    <property type="entry name" value="Yippee/Mis18/Cereblon"/>
</dbReference>
<keyword evidence="10" id="KW-0131">Cell cycle</keyword>
<dbReference type="PANTHER" id="PTHR16431">
    <property type="entry name" value="NEUROGENIC PROTEIN MASTERMIND"/>
    <property type="match status" value="1"/>
</dbReference>
<evidence type="ECO:0000259" key="13">
    <source>
        <dbReference type="PROSITE" id="PS51793"/>
    </source>
</evidence>
<dbReference type="GO" id="GO:0000775">
    <property type="term" value="C:chromosome, centromeric region"/>
    <property type="evidence" value="ECO:0007669"/>
    <property type="project" value="UniProtKB-SubCell"/>
</dbReference>
<feature type="non-terminal residue" evidence="14">
    <location>
        <position position="1"/>
    </location>
</feature>
<keyword evidence="9" id="KW-0539">Nucleus</keyword>
<evidence type="ECO:0000256" key="5">
    <source>
        <dbReference type="ARBA" id="ARBA00022618"/>
    </source>
</evidence>
<dbReference type="GO" id="GO:0046872">
    <property type="term" value="F:metal ion binding"/>
    <property type="evidence" value="ECO:0007669"/>
    <property type="project" value="UniProtKB-KW"/>
</dbReference>
<evidence type="ECO:0000313" key="15">
    <source>
        <dbReference type="Proteomes" id="UP000642973"/>
    </source>
</evidence>
<comment type="function">
    <text evidence="1">Required for recruitment of CENPA to centromeres and normal chromosome segregation during mitosis.</text>
</comment>
<keyword evidence="6" id="KW-0479">Metal-binding</keyword>
<evidence type="ECO:0000256" key="11">
    <source>
        <dbReference type="ARBA" id="ARBA00023328"/>
    </source>
</evidence>
<protein>
    <recommendedName>
        <fullName evidence="12">Protein yippee-like</fullName>
    </recommendedName>
</protein>
<gene>
    <name evidence="14" type="primary">Oip5</name>
    <name evidence="14" type="ORF">CALVIR_R00992</name>
</gene>
<keyword evidence="4" id="KW-0158">Chromosome</keyword>
<evidence type="ECO:0000256" key="2">
    <source>
        <dbReference type="ARBA" id="ARBA00004123"/>
    </source>
</evidence>
<keyword evidence="7" id="KW-0498">Mitosis</keyword>
<dbReference type="PROSITE" id="PS51793">
    <property type="entry name" value="MIS18"/>
    <property type="match status" value="1"/>
</dbReference>
<evidence type="ECO:0000256" key="10">
    <source>
        <dbReference type="ARBA" id="ARBA00023306"/>
    </source>
</evidence>
<keyword evidence="5" id="KW-0132">Cell division</keyword>
<accession>A0A851CYX3</accession>
<comment type="caution">
    <text evidence="14">The sequence shown here is derived from an EMBL/GenBank/DDBJ whole genome shotgun (WGS) entry which is preliminary data.</text>
</comment>
<dbReference type="GO" id="GO:0000785">
    <property type="term" value="C:chromatin"/>
    <property type="evidence" value="ECO:0007669"/>
    <property type="project" value="TreeGrafter"/>
</dbReference>
<dbReference type="Proteomes" id="UP000642973">
    <property type="component" value="Unassembled WGS sequence"/>
</dbReference>
<evidence type="ECO:0000256" key="12">
    <source>
        <dbReference type="RuleBase" id="RU110713"/>
    </source>
</evidence>
<dbReference type="EMBL" id="WEIV01029493">
    <property type="protein sequence ID" value="NWI61006.1"/>
    <property type="molecule type" value="Genomic_DNA"/>
</dbReference>
<keyword evidence="11" id="KW-0137">Centromere</keyword>
<proteinExistence type="inferred from homology"/>
<comment type="subcellular location">
    <subcellularLocation>
        <location evidence="3">Chromosome</location>
        <location evidence="3">Centromere</location>
    </subcellularLocation>
    <subcellularLocation>
        <location evidence="2">Nucleus</location>
    </subcellularLocation>
</comment>
<evidence type="ECO:0000256" key="4">
    <source>
        <dbReference type="ARBA" id="ARBA00022454"/>
    </source>
</evidence>
<feature type="domain" description="Mis18" evidence="13">
    <location>
        <begin position="4"/>
        <end position="103"/>
    </location>
</feature>
<evidence type="ECO:0000313" key="14">
    <source>
        <dbReference type="EMBL" id="NWI61006.1"/>
    </source>
</evidence>
<keyword evidence="8" id="KW-0862">Zinc</keyword>